<protein>
    <submittedName>
        <fullName evidence="3">Pimeloyl-ACP methyl ester carboxylesterase</fullName>
    </submittedName>
</protein>
<feature type="domain" description="AB hydrolase-1" evidence="2">
    <location>
        <begin position="50"/>
        <end position="300"/>
    </location>
</feature>
<evidence type="ECO:0000259" key="2">
    <source>
        <dbReference type="Pfam" id="PF12697"/>
    </source>
</evidence>
<accession>A0A3D9ZBN5</accession>
<evidence type="ECO:0000313" key="3">
    <source>
        <dbReference type="EMBL" id="REF94836.1"/>
    </source>
</evidence>
<comment type="caution">
    <text evidence="3">The sequence shown here is derived from an EMBL/GenBank/DDBJ whole genome shotgun (WGS) entry which is preliminary data.</text>
</comment>
<gene>
    <name evidence="3" type="ORF">DFJ67_0781</name>
</gene>
<dbReference type="InterPro" id="IPR050266">
    <property type="entry name" value="AB_hydrolase_sf"/>
</dbReference>
<proteinExistence type="predicted"/>
<dbReference type="PANTHER" id="PTHR43798">
    <property type="entry name" value="MONOACYLGLYCEROL LIPASE"/>
    <property type="match status" value="1"/>
</dbReference>
<dbReference type="SUPFAM" id="SSF53474">
    <property type="entry name" value="alpha/beta-Hydrolases"/>
    <property type="match status" value="1"/>
</dbReference>
<keyword evidence="4" id="KW-1185">Reference proteome</keyword>
<evidence type="ECO:0000256" key="1">
    <source>
        <dbReference type="SAM" id="MobiDB-lite"/>
    </source>
</evidence>
<dbReference type="InterPro" id="IPR029058">
    <property type="entry name" value="AB_hydrolase_fold"/>
</dbReference>
<dbReference type="EMBL" id="QUMQ01000001">
    <property type="protein sequence ID" value="REF94836.1"/>
    <property type="molecule type" value="Genomic_DNA"/>
</dbReference>
<feature type="region of interest" description="Disordered" evidence="1">
    <location>
        <begin position="306"/>
        <end position="329"/>
    </location>
</feature>
<sequence length="329" mass="34780">MATPHQSDPVITALHALAPGAGLVSHEMVRANGRRLRWVETTKDTGGPTVVFTAGAGDTVLDWAAVLPALADEFHVVAYDRAGLGASDPQRRLTIPNQVDDLVALLDQQRGPVLLAGHSWGGLLAEFATAARPDAVQGLVLIDATHEEVMAAVPVNLRIASDLMLNWMVVLKSLGLFQKQLTQHARAFAVRCTDDPEIQGLLTGAYLHSYASRGQVAAIRAENRLASRVAEARRTRAAMTLPDLPVTVLTATSGKPPKLQALSAELADQTAAGYPRGTHIVVDDSGHYIHQDQPAATVAAIKATAGQLPSVQGGGDQGDDQPETPQPSR</sequence>
<dbReference type="Pfam" id="PF12697">
    <property type="entry name" value="Abhydrolase_6"/>
    <property type="match status" value="1"/>
</dbReference>
<dbReference type="PANTHER" id="PTHR43798:SF33">
    <property type="entry name" value="HYDROLASE, PUTATIVE (AFU_ORTHOLOGUE AFUA_2G14860)-RELATED"/>
    <property type="match status" value="1"/>
</dbReference>
<dbReference type="GO" id="GO:0016020">
    <property type="term" value="C:membrane"/>
    <property type="evidence" value="ECO:0007669"/>
    <property type="project" value="TreeGrafter"/>
</dbReference>
<dbReference type="PRINTS" id="PR00111">
    <property type="entry name" value="ABHYDROLASE"/>
</dbReference>
<dbReference type="InterPro" id="IPR000073">
    <property type="entry name" value="AB_hydrolase_1"/>
</dbReference>
<dbReference type="RefSeq" id="WP_170215735.1">
    <property type="nucleotide sequence ID" value="NZ_BONB01000001.1"/>
</dbReference>
<dbReference type="Gene3D" id="3.40.50.1820">
    <property type="entry name" value="alpha/beta hydrolase"/>
    <property type="match status" value="1"/>
</dbReference>
<organism evidence="3 4">
    <name type="scientific">Asanoa ferruginea</name>
    <dbReference type="NCBI Taxonomy" id="53367"/>
    <lineage>
        <taxon>Bacteria</taxon>
        <taxon>Bacillati</taxon>
        <taxon>Actinomycetota</taxon>
        <taxon>Actinomycetes</taxon>
        <taxon>Micromonosporales</taxon>
        <taxon>Micromonosporaceae</taxon>
        <taxon>Asanoa</taxon>
    </lineage>
</organism>
<evidence type="ECO:0000313" key="4">
    <source>
        <dbReference type="Proteomes" id="UP000256913"/>
    </source>
</evidence>
<dbReference type="GO" id="GO:0003824">
    <property type="term" value="F:catalytic activity"/>
    <property type="evidence" value="ECO:0007669"/>
    <property type="project" value="UniProtKB-ARBA"/>
</dbReference>
<name>A0A3D9ZBN5_9ACTN</name>
<dbReference type="Proteomes" id="UP000256913">
    <property type="component" value="Unassembled WGS sequence"/>
</dbReference>
<dbReference type="AlphaFoldDB" id="A0A3D9ZBN5"/>
<reference evidence="3 4" key="1">
    <citation type="submission" date="2018-08" db="EMBL/GenBank/DDBJ databases">
        <title>Sequencing the genomes of 1000 actinobacteria strains.</title>
        <authorList>
            <person name="Klenk H.-P."/>
        </authorList>
    </citation>
    <scope>NUCLEOTIDE SEQUENCE [LARGE SCALE GENOMIC DNA]</scope>
    <source>
        <strain evidence="3 4">DSM 44099</strain>
    </source>
</reference>